<dbReference type="Pfam" id="PF00501">
    <property type="entry name" value="AMP-binding"/>
    <property type="match status" value="1"/>
</dbReference>
<protein>
    <recommendedName>
        <fullName evidence="7">long-chain-fatty-acid--CoA ligase</fullName>
        <ecNumber evidence="7">6.2.1.3</ecNumber>
    </recommendedName>
</protein>
<dbReference type="FunFam" id="3.40.50.12780:FF:000026">
    <property type="entry name" value="Uncharacterized protein, isoform B"/>
    <property type="match status" value="1"/>
</dbReference>
<dbReference type="EC" id="6.2.1.3" evidence="7"/>
<keyword evidence="8" id="KW-1133">Transmembrane helix</keyword>
<evidence type="ECO:0000256" key="8">
    <source>
        <dbReference type="SAM" id="Phobius"/>
    </source>
</evidence>
<evidence type="ECO:0000256" key="7">
    <source>
        <dbReference type="ARBA" id="ARBA00026121"/>
    </source>
</evidence>
<evidence type="ECO:0000256" key="5">
    <source>
        <dbReference type="ARBA" id="ARBA00022840"/>
    </source>
</evidence>
<evidence type="ECO:0000313" key="11">
    <source>
        <dbReference type="Proteomes" id="UP001431783"/>
    </source>
</evidence>
<comment type="catalytic activity">
    <reaction evidence="6">
        <text>a long-chain fatty acid + ATP + CoA = a long-chain fatty acyl-CoA + AMP + diphosphate</text>
        <dbReference type="Rhea" id="RHEA:15421"/>
        <dbReference type="ChEBI" id="CHEBI:30616"/>
        <dbReference type="ChEBI" id="CHEBI:33019"/>
        <dbReference type="ChEBI" id="CHEBI:57287"/>
        <dbReference type="ChEBI" id="CHEBI:57560"/>
        <dbReference type="ChEBI" id="CHEBI:83139"/>
        <dbReference type="ChEBI" id="CHEBI:456215"/>
        <dbReference type="EC" id="6.2.1.3"/>
    </reaction>
    <physiologicalReaction direction="left-to-right" evidence="6">
        <dbReference type="Rhea" id="RHEA:15422"/>
    </physiologicalReaction>
</comment>
<comment type="caution">
    <text evidence="10">The sequence shown here is derived from an EMBL/GenBank/DDBJ whole genome shotgun (WGS) entry which is preliminary data.</text>
</comment>
<reference evidence="10 11" key="1">
    <citation type="submission" date="2023-03" db="EMBL/GenBank/DDBJ databases">
        <title>Genome insight into feeding habits of ladybird beetles.</title>
        <authorList>
            <person name="Li H.-S."/>
            <person name="Huang Y.-H."/>
            <person name="Pang H."/>
        </authorList>
    </citation>
    <scope>NUCLEOTIDE SEQUENCE [LARGE SCALE GENOMIC DNA]</scope>
    <source>
        <strain evidence="10">SYSU_2023b</strain>
        <tissue evidence="10">Whole body</tissue>
    </source>
</reference>
<name>A0AAW1TII7_9CUCU</name>
<dbReference type="Proteomes" id="UP001431783">
    <property type="component" value="Unassembled WGS sequence"/>
</dbReference>
<keyword evidence="4" id="KW-0276">Fatty acid metabolism</keyword>
<evidence type="ECO:0000313" key="10">
    <source>
        <dbReference type="EMBL" id="KAK9869380.1"/>
    </source>
</evidence>
<dbReference type="GO" id="GO:0005524">
    <property type="term" value="F:ATP binding"/>
    <property type="evidence" value="ECO:0007669"/>
    <property type="project" value="UniProtKB-KW"/>
</dbReference>
<dbReference type="GO" id="GO:0005811">
    <property type="term" value="C:lipid droplet"/>
    <property type="evidence" value="ECO:0007669"/>
    <property type="project" value="TreeGrafter"/>
</dbReference>
<dbReference type="Gene3D" id="3.30.300.30">
    <property type="match status" value="1"/>
</dbReference>
<sequence length="787" mass="88415">MCREFFHVISFVISARFPPTFTTWCLELLVVSHSLFSQVMRLFFSYSVSFNSLLFIYFTLFYNFFYYILGGSDVNMLNLGNMDGTGVALALGALRVLAFVYDVLTYPVYLILQTPWKVRALSRKVQAVAITNDTNSVTYRSVLSPEIVHTSMVRENIDTMSKMLEWATKNYPNKRCLGTREILSEDDEIQPNGRVFKKYNLGVYKWKTFYEVNSLASNFGKGIRELGNKPLKNVAIFAETREEWMIAAHGLFKQNIPLVTLYATLGDEAIVHGINETEVTTVITSHDLMPKFKHILSDISNVDTLIYMPDQLKTLDTTGYKEGVQIINFHDVIKKGSHSTIVANPPTTTDTAIIMYTSGSTGLPKGVILLHQNLISTLKAFCDSTKIYEDDLMIGFLPLAHVFELLVESVCLVSAVPIGYSTPLTMIDSGSKIKKGSKGDATVLRPTCMTSVPLILDRISKNIQEKVSKSSISKQVLFKFAYDYKQYWKRRGYSTPLLDRIVFSPVRSIMGGRVRVILTGGAPLSPETHELVNNCLCTKVIQGYGLTETCSSATVQNNDDLSFGRVGGPTTVSDIKLVNWEEGNYRVTDKPYPRGEIIIGGDNISAGYYKLPDKTNEEFYEADGRRWFKTGDIGEVQQDGVVKIIDRKKDLVKLQAGEYVSLGKVEAQLKTNPLVDNICVYGESSKDYCVALVVPNKQQLISLAEKKGIVKPFEELCVSPEVEKLVVQELSDHGRKNKLEKFEIPTAVKIVTEVWSPDMGLVTAAFKLKRRDIQERYKSEINRMYAS</sequence>
<proteinExistence type="inferred from homology"/>
<dbReference type="PANTHER" id="PTHR43272:SF83">
    <property type="entry name" value="ACYL-COA SYNTHETASE LONG-CHAIN, ISOFORM J"/>
    <property type="match status" value="1"/>
</dbReference>
<evidence type="ECO:0000256" key="2">
    <source>
        <dbReference type="ARBA" id="ARBA00022598"/>
    </source>
</evidence>
<evidence type="ECO:0000256" key="1">
    <source>
        <dbReference type="ARBA" id="ARBA00006432"/>
    </source>
</evidence>
<evidence type="ECO:0000256" key="4">
    <source>
        <dbReference type="ARBA" id="ARBA00022832"/>
    </source>
</evidence>
<dbReference type="GO" id="GO:0005886">
    <property type="term" value="C:plasma membrane"/>
    <property type="evidence" value="ECO:0007669"/>
    <property type="project" value="TreeGrafter"/>
</dbReference>
<dbReference type="AlphaFoldDB" id="A0AAW1TII7"/>
<dbReference type="InterPro" id="IPR000873">
    <property type="entry name" value="AMP-dep_synth/lig_dom"/>
</dbReference>
<dbReference type="GO" id="GO:0005783">
    <property type="term" value="C:endoplasmic reticulum"/>
    <property type="evidence" value="ECO:0007669"/>
    <property type="project" value="TreeGrafter"/>
</dbReference>
<dbReference type="InterPro" id="IPR020845">
    <property type="entry name" value="AMP-binding_CS"/>
</dbReference>
<keyword evidence="8" id="KW-0812">Transmembrane</keyword>
<keyword evidence="8" id="KW-0472">Membrane</keyword>
<evidence type="ECO:0000256" key="3">
    <source>
        <dbReference type="ARBA" id="ARBA00022741"/>
    </source>
</evidence>
<dbReference type="GO" id="GO:0035336">
    <property type="term" value="P:long-chain fatty-acyl-CoA metabolic process"/>
    <property type="evidence" value="ECO:0007669"/>
    <property type="project" value="TreeGrafter"/>
</dbReference>
<keyword evidence="5" id="KW-0067">ATP-binding</keyword>
<dbReference type="InterPro" id="IPR045851">
    <property type="entry name" value="AMP-bd_C_sf"/>
</dbReference>
<organism evidence="10 11">
    <name type="scientific">Henosepilachna vigintioctopunctata</name>
    <dbReference type="NCBI Taxonomy" id="420089"/>
    <lineage>
        <taxon>Eukaryota</taxon>
        <taxon>Metazoa</taxon>
        <taxon>Ecdysozoa</taxon>
        <taxon>Arthropoda</taxon>
        <taxon>Hexapoda</taxon>
        <taxon>Insecta</taxon>
        <taxon>Pterygota</taxon>
        <taxon>Neoptera</taxon>
        <taxon>Endopterygota</taxon>
        <taxon>Coleoptera</taxon>
        <taxon>Polyphaga</taxon>
        <taxon>Cucujiformia</taxon>
        <taxon>Coccinelloidea</taxon>
        <taxon>Coccinellidae</taxon>
        <taxon>Epilachninae</taxon>
        <taxon>Epilachnini</taxon>
        <taxon>Henosepilachna</taxon>
    </lineage>
</organism>
<dbReference type="GO" id="GO:0090433">
    <property type="term" value="F:palmitoyl-CoA ligase activity"/>
    <property type="evidence" value="ECO:0007669"/>
    <property type="project" value="TreeGrafter"/>
</dbReference>
<dbReference type="GO" id="GO:0030182">
    <property type="term" value="P:neuron differentiation"/>
    <property type="evidence" value="ECO:0007669"/>
    <property type="project" value="TreeGrafter"/>
</dbReference>
<accession>A0AAW1TII7</accession>
<keyword evidence="3" id="KW-0547">Nucleotide-binding</keyword>
<dbReference type="Gene3D" id="3.40.50.12780">
    <property type="entry name" value="N-terminal domain of ligase-like"/>
    <property type="match status" value="1"/>
</dbReference>
<keyword evidence="4" id="KW-0443">Lipid metabolism</keyword>
<feature type="domain" description="AMP-dependent synthetase/ligase" evidence="9">
    <location>
        <begin position="199"/>
        <end position="609"/>
    </location>
</feature>
<evidence type="ECO:0000256" key="6">
    <source>
        <dbReference type="ARBA" id="ARBA00024484"/>
    </source>
</evidence>
<feature type="transmembrane region" description="Helical" evidence="8">
    <location>
        <begin position="43"/>
        <end position="69"/>
    </location>
</feature>
<dbReference type="EMBL" id="JARQZJ010000001">
    <property type="protein sequence ID" value="KAK9869380.1"/>
    <property type="molecule type" value="Genomic_DNA"/>
</dbReference>
<evidence type="ECO:0000259" key="9">
    <source>
        <dbReference type="Pfam" id="PF00501"/>
    </source>
</evidence>
<comment type="similarity">
    <text evidence="1">Belongs to the ATP-dependent AMP-binding enzyme family.</text>
</comment>
<gene>
    <name evidence="10" type="ORF">WA026_003137</name>
</gene>
<dbReference type="SUPFAM" id="SSF56801">
    <property type="entry name" value="Acetyl-CoA synthetase-like"/>
    <property type="match status" value="1"/>
</dbReference>
<dbReference type="InterPro" id="IPR042099">
    <property type="entry name" value="ANL_N_sf"/>
</dbReference>
<dbReference type="PANTHER" id="PTHR43272">
    <property type="entry name" value="LONG-CHAIN-FATTY-ACID--COA LIGASE"/>
    <property type="match status" value="1"/>
</dbReference>
<feature type="transmembrane region" description="Helical" evidence="8">
    <location>
        <begin position="89"/>
        <end position="112"/>
    </location>
</feature>
<feature type="transmembrane region" description="Helical" evidence="8">
    <location>
        <begin position="6"/>
        <end position="31"/>
    </location>
</feature>
<keyword evidence="11" id="KW-1185">Reference proteome</keyword>
<dbReference type="PROSITE" id="PS00455">
    <property type="entry name" value="AMP_BINDING"/>
    <property type="match status" value="1"/>
</dbReference>
<keyword evidence="2" id="KW-0436">Ligase</keyword>